<sequence>MSDGHTANRLAVESLAAGDPTGWFEPLYAAASLGRTSVPWDRGGPQPLLVNWARDENLSCAGRRAVVIGCGLGDDAEFVAGLGFDTVAFDLSASAIRMARHRFPRSDVRYVQADLLDPPATWPGAFDLVVEVQTVQALPDPERGRAISAVSGLTAPGGTLVVVTAAAETTEPKSPVPPWPLTRAEIEAFATGGLVRQRVDDVRYPAGPGGGRFWLAVFRAGL</sequence>
<protein>
    <submittedName>
        <fullName evidence="4">Methyltransferase domain-containing protein</fullName>
    </submittedName>
</protein>
<feature type="domain" description="Methyltransferase" evidence="3">
    <location>
        <begin position="68"/>
        <end position="158"/>
    </location>
</feature>
<gene>
    <name evidence="4" type="ORF">GCM10023191_098430</name>
</gene>
<accession>A0ABP8R855</accession>
<dbReference type="SUPFAM" id="SSF53335">
    <property type="entry name" value="S-adenosyl-L-methionine-dependent methyltransferases"/>
    <property type="match status" value="1"/>
</dbReference>
<comment type="caution">
    <text evidence="4">The sequence shown here is derived from an EMBL/GenBank/DDBJ whole genome shotgun (WGS) entry which is preliminary data.</text>
</comment>
<dbReference type="GO" id="GO:0032259">
    <property type="term" value="P:methylation"/>
    <property type="evidence" value="ECO:0007669"/>
    <property type="project" value="UniProtKB-KW"/>
</dbReference>
<dbReference type="InterPro" id="IPR041698">
    <property type="entry name" value="Methyltransf_25"/>
</dbReference>
<evidence type="ECO:0000313" key="4">
    <source>
        <dbReference type="EMBL" id="GAA4520880.1"/>
    </source>
</evidence>
<dbReference type="GO" id="GO:0008168">
    <property type="term" value="F:methyltransferase activity"/>
    <property type="evidence" value="ECO:0007669"/>
    <property type="project" value="UniProtKB-KW"/>
</dbReference>
<dbReference type="Gene3D" id="3.40.50.150">
    <property type="entry name" value="Vaccinia Virus protein VP39"/>
    <property type="match status" value="1"/>
</dbReference>
<dbReference type="Pfam" id="PF13649">
    <property type="entry name" value="Methyltransf_25"/>
    <property type="match status" value="1"/>
</dbReference>
<dbReference type="InterPro" id="IPR029063">
    <property type="entry name" value="SAM-dependent_MTases_sf"/>
</dbReference>
<evidence type="ECO:0000256" key="1">
    <source>
        <dbReference type="ARBA" id="ARBA00022603"/>
    </source>
</evidence>
<dbReference type="Proteomes" id="UP001500503">
    <property type="component" value="Unassembled WGS sequence"/>
</dbReference>
<dbReference type="RefSeq" id="WP_345475557.1">
    <property type="nucleotide sequence ID" value="NZ_BAABHF010000067.1"/>
</dbReference>
<keyword evidence="2" id="KW-0808">Transferase</keyword>
<proteinExistence type="predicted"/>
<evidence type="ECO:0000313" key="5">
    <source>
        <dbReference type="Proteomes" id="UP001500503"/>
    </source>
</evidence>
<dbReference type="EMBL" id="BAABHF010000067">
    <property type="protein sequence ID" value="GAA4520880.1"/>
    <property type="molecule type" value="Genomic_DNA"/>
</dbReference>
<name>A0ABP8R855_9ACTN</name>
<keyword evidence="1 4" id="KW-0489">Methyltransferase</keyword>
<evidence type="ECO:0000259" key="3">
    <source>
        <dbReference type="Pfam" id="PF13649"/>
    </source>
</evidence>
<dbReference type="PANTHER" id="PTHR43861">
    <property type="entry name" value="TRANS-ACONITATE 2-METHYLTRANSFERASE-RELATED"/>
    <property type="match status" value="1"/>
</dbReference>
<dbReference type="PANTHER" id="PTHR43861:SF1">
    <property type="entry name" value="TRANS-ACONITATE 2-METHYLTRANSFERASE"/>
    <property type="match status" value="1"/>
</dbReference>
<organism evidence="4 5">
    <name type="scientific">Actinoallomurus oryzae</name>
    <dbReference type="NCBI Taxonomy" id="502180"/>
    <lineage>
        <taxon>Bacteria</taxon>
        <taxon>Bacillati</taxon>
        <taxon>Actinomycetota</taxon>
        <taxon>Actinomycetes</taxon>
        <taxon>Streptosporangiales</taxon>
        <taxon>Thermomonosporaceae</taxon>
        <taxon>Actinoallomurus</taxon>
    </lineage>
</organism>
<evidence type="ECO:0000256" key="2">
    <source>
        <dbReference type="ARBA" id="ARBA00022679"/>
    </source>
</evidence>
<reference evidence="5" key="1">
    <citation type="journal article" date="2019" name="Int. J. Syst. Evol. Microbiol.">
        <title>The Global Catalogue of Microorganisms (GCM) 10K type strain sequencing project: providing services to taxonomists for standard genome sequencing and annotation.</title>
        <authorList>
            <consortium name="The Broad Institute Genomics Platform"/>
            <consortium name="The Broad Institute Genome Sequencing Center for Infectious Disease"/>
            <person name="Wu L."/>
            <person name="Ma J."/>
        </authorList>
    </citation>
    <scope>NUCLEOTIDE SEQUENCE [LARGE SCALE GENOMIC DNA]</scope>
    <source>
        <strain evidence="5">JCM 17933</strain>
    </source>
</reference>
<keyword evidence="5" id="KW-1185">Reference proteome</keyword>
<dbReference type="CDD" id="cd02440">
    <property type="entry name" value="AdoMet_MTases"/>
    <property type="match status" value="1"/>
</dbReference>